<accession>A0A6L5XG36</accession>
<evidence type="ECO:0000256" key="3">
    <source>
        <dbReference type="ARBA" id="ARBA00022801"/>
    </source>
</evidence>
<name>A0A6L5XG36_9BACT</name>
<feature type="domain" description="LysM" evidence="6">
    <location>
        <begin position="290"/>
        <end position="334"/>
    </location>
</feature>
<evidence type="ECO:0000256" key="5">
    <source>
        <dbReference type="SAM" id="SignalP"/>
    </source>
</evidence>
<dbReference type="Gene3D" id="1.10.530.10">
    <property type="match status" value="1"/>
</dbReference>
<keyword evidence="8" id="KW-1185">Reference proteome</keyword>
<dbReference type="GO" id="GO:0031640">
    <property type="term" value="P:killing of cells of another organism"/>
    <property type="evidence" value="ECO:0007669"/>
    <property type="project" value="UniProtKB-KW"/>
</dbReference>
<dbReference type="Proteomes" id="UP000483362">
    <property type="component" value="Unassembled WGS sequence"/>
</dbReference>
<sequence>MFKIYRLYKYIHYFLHFNLKLQFCAVLALTCALPAPAQRLSSRFLNYIDQYKEIAVKQAQEYGVPASITLAQGLLESGAGQSYLARAGNNHFGIKCHSRWKGESISVGDETSSTCYRQYRNAEESFVDHARFLQQPRYRNLYKLKLTDYKSWARGLQSCGYAENQSYATLLISLIEKYRLFQYDIDQPLVARRKKLAPDPSIGHDLDDEQQAQKDLLKRVEFLHHVHRKWNLHYIIAIKGDTYETIALEFNLKPEKLREFNDIDDESLVPATGDRVWVEPKAKATPEHFDYYTVRKGESLWSVSQEFGVRLKSLMKLNDIKRGQDVAAGDQIKLR</sequence>
<dbReference type="PROSITE" id="PS51782">
    <property type="entry name" value="LYSM"/>
    <property type="match status" value="1"/>
</dbReference>
<feature type="signal peptide" evidence="5">
    <location>
        <begin position="1"/>
        <end position="37"/>
    </location>
</feature>
<dbReference type="Gene3D" id="3.10.350.10">
    <property type="entry name" value="LysM domain"/>
    <property type="match status" value="1"/>
</dbReference>
<keyword evidence="3" id="KW-0378">Hydrolase</keyword>
<evidence type="ECO:0000313" key="8">
    <source>
        <dbReference type="Proteomes" id="UP000483362"/>
    </source>
</evidence>
<reference evidence="7 8" key="1">
    <citation type="submission" date="2019-08" db="EMBL/GenBank/DDBJ databases">
        <title>In-depth cultivation of the pig gut microbiome towards novel bacterial diversity and tailored functional studies.</title>
        <authorList>
            <person name="Wylensek D."/>
            <person name="Hitch T.C.A."/>
            <person name="Clavel T."/>
        </authorList>
    </citation>
    <scope>NUCLEOTIDE SEQUENCE [LARGE SCALE GENOMIC DNA]</scope>
    <source>
        <strain evidence="7 8">Oil-RF-744-WCA-WT-10</strain>
    </source>
</reference>
<keyword evidence="1" id="KW-0929">Antimicrobial</keyword>
<dbReference type="SMART" id="SM00257">
    <property type="entry name" value="LysM"/>
    <property type="match status" value="2"/>
</dbReference>
<evidence type="ECO:0000256" key="4">
    <source>
        <dbReference type="ARBA" id="ARBA00032108"/>
    </source>
</evidence>
<dbReference type="InterPro" id="IPR002901">
    <property type="entry name" value="MGlyc_endo_b_GlcNAc-like_dom"/>
</dbReference>
<gene>
    <name evidence="7" type="ORF">FYJ29_11990</name>
</gene>
<evidence type="ECO:0000259" key="6">
    <source>
        <dbReference type="PROSITE" id="PS51782"/>
    </source>
</evidence>
<keyword evidence="5" id="KW-0732">Signal</keyword>
<keyword evidence="2" id="KW-0081">Bacteriolytic enzyme</keyword>
<dbReference type="EMBL" id="VULT01000022">
    <property type="protein sequence ID" value="MSS18469.1"/>
    <property type="molecule type" value="Genomic_DNA"/>
</dbReference>
<evidence type="ECO:0000256" key="2">
    <source>
        <dbReference type="ARBA" id="ARBA00022638"/>
    </source>
</evidence>
<protein>
    <recommendedName>
        <fullName evidence="4">Peptidoglycan hydrolase</fullName>
    </recommendedName>
</protein>
<dbReference type="SMART" id="SM00047">
    <property type="entry name" value="LYZ2"/>
    <property type="match status" value="1"/>
</dbReference>
<dbReference type="AlphaFoldDB" id="A0A6L5XG36"/>
<dbReference type="SUPFAM" id="SSF54106">
    <property type="entry name" value="LysM domain"/>
    <property type="match status" value="1"/>
</dbReference>
<evidence type="ECO:0000256" key="1">
    <source>
        <dbReference type="ARBA" id="ARBA00022529"/>
    </source>
</evidence>
<dbReference type="PANTHER" id="PTHR33308:SF9">
    <property type="entry name" value="PEPTIDOGLYCAN HYDROLASE FLGJ"/>
    <property type="match status" value="1"/>
</dbReference>
<dbReference type="CDD" id="cd00118">
    <property type="entry name" value="LysM"/>
    <property type="match status" value="1"/>
</dbReference>
<comment type="caution">
    <text evidence="7">The sequence shown here is derived from an EMBL/GenBank/DDBJ whole genome shotgun (WGS) entry which is preliminary data.</text>
</comment>
<feature type="chain" id="PRO_5026752252" description="Peptidoglycan hydrolase" evidence="5">
    <location>
        <begin position="38"/>
        <end position="335"/>
    </location>
</feature>
<dbReference type="PANTHER" id="PTHR33308">
    <property type="entry name" value="PEPTIDOGLYCAN HYDROLASE FLGJ"/>
    <property type="match status" value="1"/>
</dbReference>
<dbReference type="InterPro" id="IPR051056">
    <property type="entry name" value="Glycosyl_Hydrolase_73"/>
</dbReference>
<dbReference type="InterPro" id="IPR018392">
    <property type="entry name" value="LysM"/>
</dbReference>
<evidence type="ECO:0000313" key="7">
    <source>
        <dbReference type="EMBL" id="MSS18469.1"/>
    </source>
</evidence>
<dbReference type="GO" id="GO:0042742">
    <property type="term" value="P:defense response to bacterium"/>
    <property type="evidence" value="ECO:0007669"/>
    <property type="project" value="UniProtKB-KW"/>
</dbReference>
<organism evidence="7 8">
    <name type="scientific">Sodaliphilus pleomorphus</name>
    <dbReference type="NCBI Taxonomy" id="2606626"/>
    <lineage>
        <taxon>Bacteria</taxon>
        <taxon>Pseudomonadati</taxon>
        <taxon>Bacteroidota</taxon>
        <taxon>Bacteroidia</taxon>
        <taxon>Bacteroidales</taxon>
        <taxon>Muribaculaceae</taxon>
        <taxon>Sodaliphilus</taxon>
    </lineage>
</organism>
<proteinExistence type="predicted"/>
<dbReference type="GO" id="GO:0004040">
    <property type="term" value="F:amidase activity"/>
    <property type="evidence" value="ECO:0007669"/>
    <property type="project" value="InterPro"/>
</dbReference>
<dbReference type="Pfam" id="PF01832">
    <property type="entry name" value="Glucosaminidase"/>
    <property type="match status" value="1"/>
</dbReference>
<dbReference type="InterPro" id="IPR036779">
    <property type="entry name" value="LysM_dom_sf"/>
</dbReference>
<dbReference type="Pfam" id="PF01476">
    <property type="entry name" value="LysM"/>
    <property type="match status" value="2"/>
</dbReference>